<dbReference type="GO" id="GO:0043565">
    <property type="term" value="F:sequence-specific DNA binding"/>
    <property type="evidence" value="ECO:0007669"/>
    <property type="project" value="InterPro"/>
</dbReference>
<dbReference type="EMBL" id="MFKI01000019">
    <property type="protein sequence ID" value="OGG39049.1"/>
    <property type="molecule type" value="Genomic_DNA"/>
</dbReference>
<dbReference type="AlphaFoldDB" id="A0A1F6BQ39"/>
<reference evidence="1 2" key="1">
    <citation type="journal article" date="2016" name="Nat. Commun.">
        <title>Thousands of microbial genomes shed light on interconnected biogeochemical processes in an aquifer system.</title>
        <authorList>
            <person name="Anantharaman K."/>
            <person name="Brown C.T."/>
            <person name="Hug L.A."/>
            <person name="Sharon I."/>
            <person name="Castelle C.J."/>
            <person name="Probst A.J."/>
            <person name="Thomas B.C."/>
            <person name="Singh A."/>
            <person name="Wilkins M.J."/>
            <person name="Karaoz U."/>
            <person name="Brodie E.L."/>
            <person name="Williams K.H."/>
            <person name="Hubbard S.S."/>
            <person name="Banfield J.F."/>
        </authorList>
    </citation>
    <scope>NUCLEOTIDE SEQUENCE [LARGE SCALE GENOMIC DNA]</scope>
</reference>
<gene>
    <name evidence="1" type="ORF">A2127_02620</name>
</gene>
<proteinExistence type="predicted"/>
<dbReference type="Proteomes" id="UP000179324">
    <property type="component" value="Unassembled WGS sequence"/>
</dbReference>
<comment type="caution">
    <text evidence="1">The sequence shown here is derived from an EMBL/GenBank/DDBJ whole genome shotgun (WGS) entry which is preliminary data.</text>
</comment>
<name>A0A1F6BQ39_9BACT</name>
<dbReference type="InterPro" id="IPR000831">
    <property type="entry name" value="Trp_repress"/>
</dbReference>
<dbReference type="InterPro" id="IPR038116">
    <property type="entry name" value="TrpR-like_sf"/>
</dbReference>
<dbReference type="Pfam" id="PF01371">
    <property type="entry name" value="Trp_repressor"/>
    <property type="match status" value="1"/>
</dbReference>
<dbReference type="Gene3D" id="1.10.1270.10">
    <property type="entry name" value="TrpR-like"/>
    <property type="match status" value="1"/>
</dbReference>
<dbReference type="GO" id="GO:0003700">
    <property type="term" value="F:DNA-binding transcription factor activity"/>
    <property type="evidence" value="ECO:0007669"/>
    <property type="project" value="InterPro"/>
</dbReference>
<accession>A0A1F6BQ39</accession>
<protein>
    <recommendedName>
        <fullName evidence="3">HTH luxR-type domain-containing protein</fullName>
    </recommendedName>
</protein>
<dbReference type="SUPFAM" id="SSF48295">
    <property type="entry name" value="TrpR-like"/>
    <property type="match status" value="1"/>
</dbReference>
<evidence type="ECO:0000313" key="2">
    <source>
        <dbReference type="Proteomes" id="UP000179324"/>
    </source>
</evidence>
<sequence length="167" mass="19142">MKKEKAKPVSSVREFASRKEWEYYVWEKITESLAEAVNSKRVEKSLNLLLTASERKQVINRAAAISMLKRGKTYKEIGEALWLSPTTISAIRKSMRTGEEYVSDYKWNKVGKSSNKSDKQDGLKLKISLLLDALFEVPPPPRQGRRIPGGERVIQPHGKLVYPKRLR</sequence>
<evidence type="ECO:0008006" key="3">
    <source>
        <dbReference type="Google" id="ProtNLM"/>
    </source>
</evidence>
<dbReference type="InterPro" id="IPR010921">
    <property type="entry name" value="Trp_repressor/repl_initiator"/>
</dbReference>
<organism evidence="1 2">
    <name type="scientific">Candidatus Jorgensenbacteria bacterium GWC1_48_12</name>
    <dbReference type="NCBI Taxonomy" id="1798469"/>
    <lineage>
        <taxon>Bacteria</taxon>
        <taxon>Candidatus Joergenseniibacteriota</taxon>
    </lineage>
</organism>
<evidence type="ECO:0000313" key="1">
    <source>
        <dbReference type="EMBL" id="OGG39049.1"/>
    </source>
</evidence>